<accession>A0AAE5A4F7</accession>
<dbReference type="GO" id="GO:0055085">
    <property type="term" value="P:transmembrane transport"/>
    <property type="evidence" value="ECO:0007669"/>
    <property type="project" value="TreeGrafter"/>
</dbReference>
<dbReference type="PANTHER" id="PTHR21716">
    <property type="entry name" value="TRANSMEMBRANE PROTEIN"/>
    <property type="match status" value="1"/>
</dbReference>
<evidence type="ECO:0000256" key="2">
    <source>
        <dbReference type="ARBA" id="ARBA00009773"/>
    </source>
</evidence>
<evidence type="ECO:0000256" key="3">
    <source>
        <dbReference type="ARBA" id="ARBA00022448"/>
    </source>
</evidence>
<evidence type="ECO:0000313" key="10">
    <source>
        <dbReference type="EMBL" id="MDV7263557.1"/>
    </source>
</evidence>
<evidence type="ECO:0000256" key="5">
    <source>
        <dbReference type="ARBA" id="ARBA00022692"/>
    </source>
</evidence>
<name>A0AAE5A4F7_9NOCA</name>
<feature type="transmembrane region" description="Helical" evidence="9">
    <location>
        <begin position="29"/>
        <end position="47"/>
    </location>
</feature>
<reference evidence="10" key="1">
    <citation type="submission" date="2023-10" db="EMBL/GenBank/DDBJ databases">
        <title>Development of a sustainable strategy for remediation of hydrocarbon-contaminated territories based on the waste exchange concept.</title>
        <authorList>
            <person name="Krivoruchko A."/>
        </authorList>
    </citation>
    <scope>NUCLEOTIDE SEQUENCE</scope>
    <source>
        <strain evidence="10">IEGM 68</strain>
    </source>
</reference>
<evidence type="ECO:0000256" key="4">
    <source>
        <dbReference type="ARBA" id="ARBA00022475"/>
    </source>
</evidence>
<sequence length="410" mass="44336">MSEDGGQAERTRSAGGIGPHDAPRWLRPAVFYVLLAVAAYQMSGWLFHNLRGFLGLLFLAWLFSITIEPLVDWMASRGVRRGAATGLVLFALFVAAIAFLALFGTLLAQQLAQLLKALPGALSSVTEWSNRVLDTDFATGDDLIHLTPDTIRDLAQRFTPGVLGVLSSLLGVVFQMLTLLLFVFYMSAQGPTLRRTISSWFPARQQRVISTVWEISVEKTGGYMVSRLILAAVSAVATGIFLVIIGVPYWLPLALWTGVVSQFVPTLGTYLAIALPAIIAAAAQPIDGVWVVVFGTVYQQVENYILHPRITSRTVSIHPAVAFGSVIVGASLFGAVGALISVPVVAAIQSLVETYGRRYELVADERPIDPGQPDEGPPDEGQPAQGQSTVTSVEQREHARDEKGRDPQDE</sequence>
<dbReference type="EMBL" id="JAWLUP010000003">
    <property type="protein sequence ID" value="MDV7263557.1"/>
    <property type="molecule type" value="Genomic_DNA"/>
</dbReference>
<comment type="subcellular location">
    <subcellularLocation>
        <location evidence="1">Cell membrane</location>
        <topology evidence="1">Multi-pass membrane protein</topology>
    </subcellularLocation>
</comment>
<dbReference type="RefSeq" id="WP_317746235.1">
    <property type="nucleotide sequence ID" value="NZ_JAWLUP010000003.1"/>
</dbReference>
<evidence type="ECO:0000256" key="9">
    <source>
        <dbReference type="SAM" id="Phobius"/>
    </source>
</evidence>
<dbReference type="InterPro" id="IPR002549">
    <property type="entry name" value="AI-2E-like"/>
</dbReference>
<feature type="region of interest" description="Disordered" evidence="8">
    <location>
        <begin position="364"/>
        <end position="410"/>
    </location>
</feature>
<keyword evidence="4" id="KW-1003">Cell membrane</keyword>
<evidence type="ECO:0000256" key="8">
    <source>
        <dbReference type="SAM" id="MobiDB-lite"/>
    </source>
</evidence>
<keyword evidence="3" id="KW-0813">Transport</keyword>
<protein>
    <submittedName>
        <fullName evidence="10">AI-2E family transporter</fullName>
    </submittedName>
</protein>
<keyword evidence="6 9" id="KW-1133">Transmembrane helix</keyword>
<dbReference type="AlphaFoldDB" id="A0AAE5A4F7"/>
<feature type="compositionally biased region" description="Polar residues" evidence="8">
    <location>
        <begin position="384"/>
        <end position="393"/>
    </location>
</feature>
<comment type="caution">
    <text evidence="10">The sequence shown here is derived from an EMBL/GenBank/DDBJ whole genome shotgun (WGS) entry which is preliminary data.</text>
</comment>
<evidence type="ECO:0000256" key="6">
    <source>
        <dbReference type="ARBA" id="ARBA00022989"/>
    </source>
</evidence>
<comment type="similarity">
    <text evidence="2">Belongs to the autoinducer-2 exporter (AI-2E) (TC 2.A.86) family.</text>
</comment>
<dbReference type="Proteomes" id="UP001185863">
    <property type="component" value="Unassembled WGS sequence"/>
</dbReference>
<dbReference type="Pfam" id="PF01594">
    <property type="entry name" value="AI-2E_transport"/>
    <property type="match status" value="1"/>
</dbReference>
<keyword evidence="5 9" id="KW-0812">Transmembrane</keyword>
<organism evidence="10 11">
    <name type="scientific">Rhodococcus oxybenzonivorans</name>
    <dbReference type="NCBI Taxonomy" id="1990687"/>
    <lineage>
        <taxon>Bacteria</taxon>
        <taxon>Bacillati</taxon>
        <taxon>Actinomycetota</taxon>
        <taxon>Actinomycetes</taxon>
        <taxon>Mycobacteriales</taxon>
        <taxon>Nocardiaceae</taxon>
        <taxon>Rhodococcus</taxon>
    </lineage>
</organism>
<feature type="transmembrane region" description="Helical" evidence="9">
    <location>
        <begin position="83"/>
        <end position="108"/>
    </location>
</feature>
<feature type="transmembrane region" description="Helical" evidence="9">
    <location>
        <begin position="162"/>
        <end position="185"/>
    </location>
</feature>
<feature type="transmembrane region" description="Helical" evidence="9">
    <location>
        <begin position="53"/>
        <end position="71"/>
    </location>
</feature>
<keyword evidence="7 9" id="KW-0472">Membrane</keyword>
<evidence type="ECO:0000256" key="1">
    <source>
        <dbReference type="ARBA" id="ARBA00004651"/>
    </source>
</evidence>
<feature type="compositionally biased region" description="Basic and acidic residues" evidence="8">
    <location>
        <begin position="394"/>
        <end position="410"/>
    </location>
</feature>
<dbReference type="GO" id="GO:0005886">
    <property type="term" value="C:plasma membrane"/>
    <property type="evidence" value="ECO:0007669"/>
    <property type="project" value="UniProtKB-SubCell"/>
</dbReference>
<feature type="compositionally biased region" description="Low complexity" evidence="8">
    <location>
        <begin position="369"/>
        <end position="383"/>
    </location>
</feature>
<gene>
    <name evidence="10" type="ORF">R4315_03150</name>
</gene>
<proteinExistence type="inferred from homology"/>
<evidence type="ECO:0000256" key="7">
    <source>
        <dbReference type="ARBA" id="ARBA00023136"/>
    </source>
</evidence>
<feature type="transmembrane region" description="Helical" evidence="9">
    <location>
        <begin position="228"/>
        <end position="251"/>
    </location>
</feature>
<evidence type="ECO:0000313" key="11">
    <source>
        <dbReference type="Proteomes" id="UP001185863"/>
    </source>
</evidence>
<dbReference type="PANTHER" id="PTHR21716:SF53">
    <property type="entry name" value="PERMEASE PERM-RELATED"/>
    <property type="match status" value="1"/>
</dbReference>
<feature type="transmembrane region" description="Helical" evidence="9">
    <location>
        <begin position="319"/>
        <end position="348"/>
    </location>
</feature>